<dbReference type="EMBL" id="JACGCM010000445">
    <property type="protein sequence ID" value="KAF6171972.1"/>
    <property type="molecule type" value="Genomic_DNA"/>
</dbReference>
<name>A0A7J7NYB1_9MAGN</name>
<keyword evidence="1" id="KW-0812">Transmembrane</keyword>
<dbReference type="AlphaFoldDB" id="A0A7J7NYB1"/>
<feature type="transmembrane region" description="Helical" evidence="1">
    <location>
        <begin position="218"/>
        <end position="241"/>
    </location>
</feature>
<protein>
    <submittedName>
        <fullName evidence="2">Uncharacterized protein</fullName>
    </submittedName>
</protein>
<gene>
    <name evidence="2" type="ORF">GIB67_029390</name>
</gene>
<keyword evidence="3" id="KW-1185">Reference proteome</keyword>
<comment type="caution">
    <text evidence="2">The sequence shown here is derived from an EMBL/GenBank/DDBJ whole genome shotgun (WGS) entry which is preliminary data.</text>
</comment>
<dbReference type="PANTHER" id="PTHR48146">
    <property type="entry name" value="K-STIMULATED PYROPHOSPHATE-ENERGIZED SODIUM PUMP PROTEIN"/>
    <property type="match status" value="1"/>
</dbReference>
<evidence type="ECO:0000256" key="1">
    <source>
        <dbReference type="SAM" id="Phobius"/>
    </source>
</evidence>
<feature type="transmembrane region" description="Helical" evidence="1">
    <location>
        <begin position="262"/>
        <end position="283"/>
    </location>
</feature>
<evidence type="ECO:0000313" key="2">
    <source>
        <dbReference type="EMBL" id="KAF6171972.1"/>
    </source>
</evidence>
<keyword evidence="1" id="KW-0472">Membrane</keyword>
<organism evidence="2 3">
    <name type="scientific">Kingdonia uniflora</name>
    <dbReference type="NCBI Taxonomy" id="39325"/>
    <lineage>
        <taxon>Eukaryota</taxon>
        <taxon>Viridiplantae</taxon>
        <taxon>Streptophyta</taxon>
        <taxon>Embryophyta</taxon>
        <taxon>Tracheophyta</taxon>
        <taxon>Spermatophyta</taxon>
        <taxon>Magnoliopsida</taxon>
        <taxon>Ranunculales</taxon>
        <taxon>Circaeasteraceae</taxon>
        <taxon>Kingdonia</taxon>
    </lineage>
</organism>
<proteinExistence type="predicted"/>
<sequence>MVDKNLTEKSKRTKQWEIARKASGERAISFGDIQGHIWEPGSSNFSQSGVPNIVLYVDPYWIEFLVHSFDFVDPFWIDIQTNAGRFFSLFRYLLEDVALVPGLLNNIGLQSQQDLYLLLSRFIFFYNLDDKLETFLNHSPVFPNAFLVGGPADIFVIELTDQLQKLKVEPVLLHYFSHMKVLQGFELRMTTSTRLKACLYSFTSPGGPMYPTRAVRHAAWNVLDFLFPVSCIFFQISSLNPGIWSFSNKQFRRKISTSSDKLVLPFTLPVVLAIFLLELYSLLCECSILFSNRFDIFELGENLETEESMNIETAMGILSRRFVK</sequence>
<reference evidence="2 3" key="1">
    <citation type="journal article" date="2020" name="IScience">
        <title>Genome Sequencing of the Endangered Kingdonia uniflora (Circaeasteraceae, Ranunculales) Reveals Potential Mechanisms of Evolutionary Specialization.</title>
        <authorList>
            <person name="Sun Y."/>
            <person name="Deng T."/>
            <person name="Zhang A."/>
            <person name="Moore M.J."/>
            <person name="Landis J.B."/>
            <person name="Lin N."/>
            <person name="Zhang H."/>
            <person name="Zhang X."/>
            <person name="Huang J."/>
            <person name="Zhang X."/>
            <person name="Sun H."/>
            <person name="Wang H."/>
        </authorList>
    </citation>
    <scope>NUCLEOTIDE SEQUENCE [LARGE SCALE GENOMIC DNA]</scope>
    <source>
        <strain evidence="2">TB1705</strain>
        <tissue evidence="2">Leaf</tissue>
    </source>
</reference>
<dbReference type="OrthoDB" id="19610at2759"/>
<dbReference type="Proteomes" id="UP000541444">
    <property type="component" value="Unassembled WGS sequence"/>
</dbReference>
<evidence type="ECO:0000313" key="3">
    <source>
        <dbReference type="Proteomes" id="UP000541444"/>
    </source>
</evidence>
<dbReference type="PANTHER" id="PTHR48146:SF2">
    <property type="entry name" value="K-STIMULATED PYROPHOSPHATE-ENERGIZED SODIUM PUMP PROTEIN"/>
    <property type="match status" value="1"/>
</dbReference>
<accession>A0A7J7NYB1</accession>
<keyword evidence="1" id="KW-1133">Transmembrane helix</keyword>